<dbReference type="AlphaFoldDB" id="A0A8B8EJ30"/>
<dbReference type="InterPro" id="IPR038557">
    <property type="entry name" value="RLR_C_sf"/>
</dbReference>
<dbReference type="Pfam" id="PF18119">
    <property type="entry name" value="RIG-I_C"/>
    <property type="match status" value="1"/>
</dbReference>
<keyword evidence="11" id="KW-0378">Hydrolase</keyword>
<dbReference type="PROSITE" id="PS51192">
    <property type="entry name" value="HELICASE_ATP_BIND_1"/>
    <property type="match status" value="1"/>
</dbReference>
<evidence type="ECO:0000256" key="19">
    <source>
        <dbReference type="ARBA" id="ARBA00049390"/>
    </source>
</evidence>
<dbReference type="SMART" id="SM00490">
    <property type="entry name" value="HELICc"/>
    <property type="match status" value="1"/>
</dbReference>
<dbReference type="GO" id="GO:0045087">
    <property type="term" value="P:innate immune response"/>
    <property type="evidence" value="ECO:0007669"/>
    <property type="project" value="UniProtKB-KW"/>
</dbReference>
<evidence type="ECO:0000256" key="8">
    <source>
        <dbReference type="ARBA" id="ARBA00022723"/>
    </source>
</evidence>
<dbReference type="PANTHER" id="PTHR14074">
    <property type="entry name" value="HELICASE WITH DEATH DOMAIN-RELATED"/>
    <property type="match status" value="1"/>
</dbReference>
<dbReference type="InterPro" id="IPR051363">
    <property type="entry name" value="RLR_Helicase"/>
</dbReference>
<dbReference type="InterPro" id="IPR001315">
    <property type="entry name" value="CARD"/>
</dbReference>
<keyword evidence="13" id="KW-0862">Zinc</keyword>
<feature type="domain" description="Helicase ATP-binding" evidence="22">
    <location>
        <begin position="372"/>
        <end position="550"/>
    </location>
</feature>
<dbReference type="Gene3D" id="2.170.150.30">
    <property type="entry name" value="RIG-I-like receptor, C-terminal regulatory domain"/>
    <property type="match status" value="1"/>
</dbReference>
<proteinExistence type="inferred from homology"/>
<feature type="domain" description="CARD" evidence="21">
    <location>
        <begin position="103"/>
        <end position="183"/>
    </location>
</feature>
<evidence type="ECO:0000256" key="2">
    <source>
        <dbReference type="ARBA" id="ARBA00006866"/>
    </source>
</evidence>
<evidence type="ECO:0000259" key="21">
    <source>
        <dbReference type="PROSITE" id="PS50209"/>
    </source>
</evidence>
<evidence type="ECO:0000256" key="17">
    <source>
        <dbReference type="ARBA" id="ARBA00022884"/>
    </source>
</evidence>
<evidence type="ECO:0000256" key="6">
    <source>
        <dbReference type="ARBA" id="ARBA00022553"/>
    </source>
</evidence>
<keyword evidence="14" id="KW-0067">ATP-binding</keyword>
<keyword evidence="8" id="KW-0479">Metal-binding</keyword>
<protein>
    <recommendedName>
        <fullName evidence="3">RNA helicase</fullName>
        <ecNumber evidence="3">3.6.4.13</ecNumber>
    </recommendedName>
</protein>
<evidence type="ECO:0000256" key="12">
    <source>
        <dbReference type="ARBA" id="ARBA00022806"/>
    </source>
</evidence>
<dbReference type="GeneID" id="111134586"/>
<dbReference type="OrthoDB" id="416741at2759"/>
<keyword evidence="10" id="KW-0547">Nucleotide-binding</keyword>
<dbReference type="InterPro" id="IPR041204">
    <property type="entry name" value="RIG-I-like_C"/>
</dbReference>
<comment type="catalytic activity">
    <reaction evidence="19">
        <text>ATP + H2O = ADP + phosphate + H(+)</text>
        <dbReference type="Rhea" id="RHEA:13065"/>
        <dbReference type="ChEBI" id="CHEBI:15377"/>
        <dbReference type="ChEBI" id="CHEBI:15378"/>
        <dbReference type="ChEBI" id="CHEBI:30616"/>
        <dbReference type="ChEBI" id="CHEBI:43474"/>
        <dbReference type="ChEBI" id="CHEBI:456216"/>
        <dbReference type="EC" id="3.6.4.13"/>
    </reaction>
    <physiologicalReaction direction="left-to-right" evidence="19">
        <dbReference type="Rhea" id="RHEA:13066"/>
    </physiologicalReaction>
</comment>
<keyword evidence="16" id="KW-0391">Immunity</keyword>
<evidence type="ECO:0000256" key="13">
    <source>
        <dbReference type="ARBA" id="ARBA00022833"/>
    </source>
</evidence>
<dbReference type="EC" id="3.6.4.13" evidence="3"/>
<evidence type="ECO:0000256" key="3">
    <source>
        <dbReference type="ARBA" id="ARBA00012552"/>
    </source>
</evidence>
<reference evidence="26" key="2">
    <citation type="submission" date="2025-08" db="UniProtKB">
        <authorList>
            <consortium name="RefSeq"/>
        </authorList>
    </citation>
    <scope>IDENTIFICATION</scope>
    <source>
        <tissue evidence="26">Whole sample</tissue>
    </source>
</reference>
<dbReference type="Gene3D" id="3.40.50.300">
    <property type="entry name" value="P-loop containing nucleotide triphosphate hydrolases"/>
    <property type="match status" value="2"/>
</dbReference>
<dbReference type="RefSeq" id="XP_022339453.1">
    <property type="nucleotide sequence ID" value="XM_022483745.1"/>
</dbReference>
<dbReference type="Pfam" id="PF11648">
    <property type="entry name" value="RIG-I_C-RD"/>
    <property type="match status" value="1"/>
</dbReference>
<keyword evidence="18" id="KW-0051">Antiviral defense</keyword>
<dbReference type="SMART" id="SM00487">
    <property type="entry name" value="DEXDc"/>
    <property type="match status" value="1"/>
</dbReference>
<keyword evidence="6" id="KW-0597">Phosphoprotein</keyword>
<dbReference type="SUPFAM" id="SSF47986">
    <property type="entry name" value="DEATH domain"/>
    <property type="match status" value="1"/>
</dbReference>
<evidence type="ECO:0000256" key="15">
    <source>
        <dbReference type="ARBA" id="ARBA00022843"/>
    </source>
</evidence>
<dbReference type="InterPro" id="IPR001650">
    <property type="entry name" value="Helicase_C-like"/>
</dbReference>
<dbReference type="GO" id="GO:0003723">
    <property type="term" value="F:RNA binding"/>
    <property type="evidence" value="ECO:0007669"/>
    <property type="project" value="UniProtKB-KW"/>
</dbReference>
<dbReference type="GO" id="GO:0005737">
    <property type="term" value="C:cytoplasm"/>
    <property type="evidence" value="ECO:0007669"/>
    <property type="project" value="UniProtKB-SubCell"/>
</dbReference>
<keyword evidence="12 26" id="KW-0347">Helicase</keyword>
<dbReference type="PROSITE" id="PS50209">
    <property type="entry name" value="CARD"/>
    <property type="match status" value="1"/>
</dbReference>
<dbReference type="Pfam" id="PF16739">
    <property type="entry name" value="CARD_2"/>
    <property type="match status" value="2"/>
</dbReference>
<keyword evidence="9" id="KW-0677">Repeat</keyword>
<comment type="similarity">
    <text evidence="2">Belongs to the helicase family. RLR subfamily.</text>
</comment>
<reference evidence="25" key="1">
    <citation type="submission" date="2024-06" db="UniProtKB">
        <authorList>
            <consortium name="RefSeq"/>
        </authorList>
    </citation>
    <scope>NUCLEOTIDE SEQUENCE [LARGE SCALE GENOMIC DNA]</scope>
</reference>
<evidence type="ECO:0000256" key="1">
    <source>
        <dbReference type="ARBA" id="ARBA00004496"/>
    </source>
</evidence>
<evidence type="ECO:0000256" key="18">
    <source>
        <dbReference type="ARBA" id="ARBA00023118"/>
    </source>
</evidence>
<dbReference type="GO" id="GO:0003677">
    <property type="term" value="F:DNA binding"/>
    <property type="evidence" value="ECO:0007669"/>
    <property type="project" value="InterPro"/>
</dbReference>
<dbReference type="InterPro" id="IPR014001">
    <property type="entry name" value="Helicase_ATP-bd"/>
</dbReference>
<evidence type="ECO:0000313" key="25">
    <source>
        <dbReference type="Proteomes" id="UP000694844"/>
    </source>
</evidence>
<evidence type="ECO:0000256" key="14">
    <source>
        <dbReference type="ARBA" id="ARBA00022840"/>
    </source>
</evidence>
<dbReference type="Pfam" id="PF00271">
    <property type="entry name" value="Helicase_C"/>
    <property type="match status" value="1"/>
</dbReference>
<evidence type="ECO:0000256" key="7">
    <source>
        <dbReference type="ARBA" id="ARBA00022588"/>
    </source>
</evidence>
<evidence type="ECO:0000259" key="22">
    <source>
        <dbReference type="PROSITE" id="PS51192"/>
    </source>
</evidence>
<dbReference type="GO" id="GO:0003724">
    <property type="term" value="F:RNA helicase activity"/>
    <property type="evidence" value="ECO:0007669"/>
    <property type="project" value="UniProtKB-EC"/>
</dbReference>
<keyword evidence="4" id="KW-0963">Cytoplasm</keyword>
<keyword evidence="25" id="KW-1185">Reference proteome</keyword>
<dbReference type="PANTHER" id="PTHR14074:SF16">
    <property type="entry name" value="ANTIVIRAL INNATE IMMUNE RESPONSE RECEPTOR RIG-I"/>
    <property type="match status" value="1"/>
</dbReference>
<evidence type="ECO:0000256" key="10">
    <source>
        <dbReference type="ARBA" id="ARBA00022741"/>
    </source>
</evidence>
<keyword evidence="17" id="KW-0694">RNA-binding</keyword>
<dbReference type="Gene3D" id="1.10.533.10">
    <property type="entry name" value="Death Domain, Fas"/>
    <property type="match status" value="2"/>
</dbReference>
<feature type="region of interest" description="Disordered" evidence="20">
    <location>
        <begin position="283"/>
        <end position="334"/>
    </location>
</feature>
<dbReference type="Proteomes" id="UP000694844">
    <property type="component" value="Chromosome 1"/>
</dbReference>
<organism evidence="25 26">
    <name type="scientific">Crassostrea virginica</name>
    <name type="common">Eastern oyster</name>
    <dbReference type="NCBI Taxonomy" id="6565"/>
    <lineage>
        <taxon>Eukaryota</taxon>
        <taxon>Metazoa</taxon>
        <taxon>Spiralia</taxon>
        <taxon>Lophotrochozoa</taxon>
        <taxon>Mollusca</taxon>
        <taxon>Bivalvia</taxon>
        <taxon>Autobranchia</taxon>
        <taxon>Pteriomorphia</taxon>
        <taxon>Ostreida</taxon>
        <taxon>Ostreoidea</taxon>
        <taxon>Ostreidae</taxon>
        <taxon>Crassostrea</taxon>
    </lineage>
</organism>
<dbReference type="InterPro" id="IPR031964">
    <property type="entry name" value="CARD_dom"/>
</dbReference>
<keyword evidence="5" id="KW-1017">Isopeptide bond</keyword>
<evidence type="ECO:0000256" key="16">
    <source>
        <dbReference type="ARBA" id="ARBA00022859"/>
    </source>
</evidence>
<comment type="subcellular location">
    <subcellularLocation>
        <location evidence="1">Cytoplasm</location>
    </subcellularLocation>
</comment>
<dbReference type="PROSITE" id="PS51194">
    <property type="entry name" value="HELICASE_CTER"/>
    <property type="match status" value="1"/>
</dbReference>
<name>A0A8B8EJ30_CRAVI</name>
<dbReference type="GO" id="GO:0005524">
    <property type="term" value="F:ATP binding"/>
    <property type="evidence" value="ECO:0007669"/>
    <property type="project" value="UniProtKB-KW"/>
</dbReference>
<dbReference type="GO" id="GO:0016787">
    <property type="term" value="F:hydrolase activity"/>
    <property type="evidence" value="ECO:0007669"/>
    <property type="project" value="UniProtKB-KW"/>
</dbReference>
<keyword evidence="15" id="KW-0832">Ubl conjugation</keyword>
<gene>
    <name evidence="26" type="primary">LOC111134586</name>
</gene>
<feature type="compositionally biased region" description="Basic and acidic residues" evidence="20">
    <location>
        <begin position="283"/>
        <end position="294"/>
    </location>
</feature>
<dbReference type="InterPro" id="IPR006935">
    <property type="entry name" value="Helicase/UvrB_N"/>
</dbReference>
<dbReference type="InterPro" id="IPR027417">
    <property type="entry name" value="P-loop_NTPase"/>
</dbReference>
<evidence type="ECO:0000256" key="9">
    <source>
        <dbReference type="ARBA" id="ARBA00022737"/>
    </source>
</evidence>
<evidence type="ECO:0000259" key="24">
    <source>
        <dbReference type="PROSITE" id="PS51789"/>
    </source>
</evidence>
<dbReference type="KEGG" id="cvn:111134586"/>
<dbReference type="GO" id="GO:0042981">
    <property type="term" value="P:regulation of apoptotic process"/>
    <property type="evidence" value="ECO:0007669"/>
    <property type="project" value="InterPro"/>
</dbReference>
<feature type="domain" description="Helicase C-terminal" evidence="23">
    <location>
        <begin position="731"/>
        <end position="905"/>
    </location>
</feature>
<keyword evidence="7" id="KW-0399">Innate immunity</keyword>
<dbReference type="InterPro" id="IPR021673">
    <property type="entry name" value="RLR_CTR"/>
</dbReference>
<dbReference type="InterPro" id="IPR011029">
    <property type="entry name" value="DEATH-like_dom_sf"/>
</dbReference>
<evidence type="ECO:0000256" key="4">
    <source>
        <dbReference type="ARBA" id="ARBA00022490"/>
    </source>
</evidence>
<dbReference type="GO" id="GO:0051607">
    <property type="term" value="P:defense response to virus"/>
    <property type="evidence" value="ECO:0007669"/>
    <property type="project" value="UniProtKB-KW"/>
</dbReference>
<evidence type="ECO:0000256" key="11">
    <source>
        <dbReference type="ARBA" id="ARBA00022801"/>
    </source>
</evidence>
<accession>A0A8B8EJ30</accession>
<dbReference type="PROSITE" id="PS51789">
    <property type="entry name" value="RLR_CTR"/>
    <property type="match status" value="1"/>
</dbReference>
<evidence type="ECO:0000313" key="26">
    <source>
        <dbReference type="RefSeq" id="XP_022339453.1"/>
    </source>
</evidence>
<dbReference type="Pfam" id="PF04851">
    <property type="entry name" value="ResIII"/>
    <property type="match status" value="1"/>
</dbReference>
<dbReference type="SUPFAM" id="SSF52540">
    <property type="entry name" value="P-loop containing nucleoside triphosphate hydrolases"/>
    <property type="match status" value="1"/>
</dbReference>
<dbReference type="Gene3D" id="1.20.1320.30">
    <property type="match status" value="1"/>
</dbReference>
<evidence type="ECO:0000256" key="5">
    <source>
        <dbReference type="ARBA" id="ARBA00022499"/>
    </source>
</evidence>
<sequence>MAEYSGMEPTSSIDHMASIKCRLDSHEIPTLVQMYRPLIVRCVKADDIVHHLEEVISTREREEIIETQNQKGSTSAMDELIETIDGYKYVSKALKGGEVSKDVYQKYRKMLRMNKTTHIFKLNPDDLLDLLSSEEGIIDQKDVEHIKAEQTKKGQTAATIVLLDRIWRKRENWFTSFLTVLQNKEYGYIVQEIDPTFFKEWENEQREMKSVSESKQACLTETPVPITRESKPVQCSDAEEYRFLETAPKNSSKTLSDSHSENSISTDFGFKLDPNELFSKDFDSETEHDLHDSENPPNHINNEGTNQKSTLSSENTSAKSVDNHSRNMDGEETNLKMASQITTKENANNTSLGDDEVVLETFEERKYQTELARPAIQSQNCIIIAPTGSGKTIVAVKIVKHHLEVNRQGRVKKIAFVVDKSNLADQQAKVIKRFVACRLKVVSGDSMRDDFTDLSILLSQFDVFVITAQMLINAMKSKQLSITSFSLVVFDECHHCYGGHPFYKTLIPYHDLKQDEENKHILPQIVGFTASIGIGKAKCKGDVIEHIRKIMANLDADELVSVKENIEELNDKINSPDQSILKVQNRKVDEFGATIKTLMFDTEKCLKAAEDQMEDKDGVTPPNTKGNEEYTQWLQNVLREAVAKVTETNLSRSLSTVREYLEIYNEGLILYSNARALDALRFITEKIGELPRISTTEIEKQANFLFKNAKSHLENSAADGQRSEENPLLLKLKQILIDTYKEESDMRGIVFVRTRLLAKIIVNWMSETDDLKLIKARKCTGAGAQNTEGGTTKNKQKETIDLFRKGNYKVIVATTIAEEGIDVKECNLVVRYNYAGNIISQIQAKGRGRANNSRFFVLASEENCFAERETTISLKEPMMREAIETIQREILINNEAFQCEKQTLQRSAKDDRKSVASNQSTKETSQGHCVIRCMKCKEYLCPSSEIRKIGSQYACISDNLKNKVIFEKGDRTKRIGKDITIGHGKFKCNTCEKILGNVCLYKEIHFPLPNIKSILIDSEDDLKRREFLNKWKTVEELYFTPSLLTEKDLEKIAETGKLVDFN</sequence>
<evidence type="ECO:0000259" key="23">
    <source>
        <dbReference type="PROSITE" id="PS51194"/>
    </source>
</evidence>
<feature type="compositionally biased region" description="Polar residues" evidence="20">
    <location>
        <begin position="295"/>
        <end position="320"/>
    </location>
</feature>
<dbReference type="GO" id="GO:0046872">
    <property type="term" value="F:metal ion binding"/>
    <property type="evidence" value="ECO:0007669"/>
    <property type="project" value="UniProtKB-KW"/>
</dbReference>
<feature type="domain" description="RLR CTR" evidence="24">
    <location>
        <begin position="918"/>
        <end position="1048"/>
    </location>
</feature>
<evidence type="ECO:0000256" key="20">
    <source>
        <dbReference type="SAM" id="MobiDB-lite"/>
    </source>
</evidence>